<proteinExistence type="inferred from homology"/>
<keyword evidence="6 7" id="KW-0720">Serine protease</keyword>
<dbReference type="Pfam" id="PF26549">
    <property type="entry name" value="Tricorn_N"/>
    <property type="match status" value="1"/>
</dbReference>
<dbReference type="Gene3D" id="2.130.10.10">
    <property type="entry name" value="YVTN repeat-like/Quinoprotein amine dehydrogenase"/>
    <property type="match status" value="1"/>
</dbReference>
<protein>
    <recommendedName>
        <fullName evidence="7">Tricorn protease homolog</fullName>
        <ecNumber evidence="7">3.4.21.-</ecNumber>
    </recommendedName>
</protein>
<dbReference type="InterPro" id="IPR012393">
    <property type="entry name" value="Tricorn_protease"/>
</dbReference>
<feature type="domain" description="PDZ" evidence="11">
    <location>
        <begin position="740"/>
        <end position="821"/>
    </location>
</feature>
<dbReference type="Pfam" id="PF14685">
    <property type="entry name" value="PDZ_Tricorn"/>
    <property type="match status" value="1"/>
</dbReference>
<dbReference type="SUPFAM" id="SSF50156">
    <property type="entry name" value="PDZ domain-like"/>
    <property type="match status" value="1"/>
</dbReference>
<feature type="active site" description="Nucleophile" evidence="8">
    <location>
        <position position="945"/>
    </location>
</feature>
<comment type="similarity">
    <text evidence="2 7">Belongs to the peptidase S41B family.</text>
</comment>
<evidence type="ECO:0000256" key="10">
    <source>
        <dbReference type="SAM" id="MobiDB-lite"/>
    </source>
</evidence>
<dbReference type="Pfam" id="PF14684">
    <property type="entry name" value="Tricorn_C1"/>
    <property type="match status" value="1"/>
</dbReference>
<sequence>MDQGYYRFPTIHQDTVVLVTEDDLWQVPREGGTARRLTAGLGSVTRPHYSADGQWLAFTGKEEGDADVYVMPSAGGPVRRLTYLGAGVIVVGWHPDGRIIFSTYHGHPFLAWRSLYAVPPEGGEPESLPYGRAAWISFGPNGQVVLGRPTTDSAYWKRYRGGTRGVMWIDAEGTGQFQRFALEHGNVVTPHWIGQRIYFVSDHEGHGNLYSMLPNGEDIQRHTHHEDYYVRHLATDGRHLVYSAGGDLYCYDTETKTTQPIAIDFHSQKTQRQIKHVEASAYWSEYTFSRSRDALLVTTRGKLFHLAPFAGPVQPLGTPQGVRYRLSQSLDDERVLTISDEGGEDRVEIRQIGPEPVTQVTRIPVDFGIVAELKASPNSQFAALSNERQQLWLINLETLDCILIAETSHGLIQGFDWSPDSRWIAYALPGQVTTPLYFYELSTGTSHQITNPVLNDRRPTFDPQGLYLYFLSRRIFNPVWDNMKFDLGFPKGEIPCLIPLAQDTTSPFVPEPRPLTPSSDPSDVPDPATPIRIDLDGISTRVLAFPVKEGIYHDIQAGVGHVYWTQREPSPQMDDALTAGPPTAQNQLIQYDLKELKEETLCDKINSFTLSANKKLMAVRIDSKLRVVKTGDKIDLKETKPGRESGVVDLKRIHVRVDQLAEWYQMQGEAWRWMREMFWIPDMGNVDWNGVYDRYRKLVPRIATRGEFSDLMWEMQGELGSSHAYEYGGHYRTEPSHKVGFLGASYRWDASAGGYEITDLVHGDSADPSRTSPLLTPGANIAVGDIIIAINGQPLGPDLPPGARLIDMANQDVSVTTIRKGSSPRTATVRPLRTEMPARYRAWVDRNRSYVHDRTDGKIGYIHIPNMGSAGYAEFHRGYLAEYARDGLIVDVRYNGGGIVSPLLLEMLARKRIAFTRTRAGHLEAYPYQSPTGAMVALTNEHAGSDGDIFSHSFKLMNLGPLIGTRTWGGVIGINPRYDLVDWSTTSQPEDAFWFKDVGLAVENYGTEPDMVVEETPQAMARGVDEQLDYAIAEIQRILRDFHPLVPDYDHRPDRRPRPLPH</sequence>
<evidence type="ECO:0000256" key="9">
    <source>
        <dbReference type="PIRSR" id="PIRSR036421-3"/>
    </source>
</evidence>
<feature type="active site" description="Charge relay system" evidence="8">
    <location>
        <position position="1003"/>
    </location>
</feature>
<dbReference type="SUPFAM" id="SSF69304">
    <property type="entry name" value="Tricorn protease N-terminal domain"/>
    <property type="match status" value="1"/>
</dbReference>
<organism evidence="12 13">
    <name type="scientific">Sulfobacillus acidophilus</name>
    <dbReference type="NCBI Taxonomy" id="53633"/>
    <lineage>
        <taxon>Bacteria</taxon>
        <taxon>Bacillati</taxon>
        <taxon>Bacillota</taxon>
        <taxon>Clostridia</taxon>
        <taxon>Eubacteriales</taxon>
        <taxon>Clostridiales Family XVII. Incertae Sedis</taxon>
        <taxon>Sulfobacillus</taxon>
    </lineage>
</organism>
<evidence type="ECO:0000256" key="6">
    <source>
        <dbReference type="ARBA" id="ARBA00022825"/>
    </source>
</evidence>
<feature type="site" description="Transition state stabilizer; via amide nitrogen" evidence="9">
    <location>
        <position position="946"/>
    </location>
</feature>
<dbReference type="CDD" id="cd07562">
    <property type="entry name" value="Peptidase_S41_TRI"/>
    <property type="match status" value="1"/>
</dbReference>
<evidence type="ECO:0000256" key="7">
    <source>
        <dbReference type="PIRNR" id="PIRNR036421"/>
    </source>
</evidence>
<evidence type="ECO:0000313" key="13">
    <source>
        <dbReference type="Proteomes" id="UP000241848"/>
    </source>
</evidence>
<keyword evidence="5 7" id="KW-0378">Hydrolase</keyword>
<evidence type="ECO:0000256" key="8">
    <source>
        <dbReference type="PIRSR" id="PIRSR036421-1"/>
    </source>
</evidence>
<dbReference type="Gene3D" id="3.30.750.44">
    <property type="match status" value="1"/>
</dbReference>
<dbReference type="Gene3D" id="3.90.226.10">
    <property type="entry name" value="2-enoyl-CoA Hydratase, Chain A, domain 1"/>
    <property type="match status" value="1"/>
</dbReference>
<dbReference type="PANTHER" id="PTHR43253:SF1">
    <property type="entry name" value="TRICORN PROTEASE HOMOLOG 2-RELATED"/>
    <property type="match status" value="1"/>
</dbReference>
<dbReference type="InterPro" id="IPR001478">
    <property type="entry name" value="PDZ"/>
</dbReference>
<dbReference type="SUPFAM" id="SSF82171">
    <property type="entry name" value="DPP6 N-terminal domain-like"/>
    <property type="match status" value="1"/>
</dbReference>
<dbReference type="PROSITE" id="PS50106">
    <property type="entry name" value="PDZ"/>
    <property type="match status" value="1"/>
</dbReference>
<dbReference type="InterPro" id="IPR028204">
    <property type="entry name" value="Tricorn_C1"/>
</dbReference>
<feature type="compositionally biased region" description="Low complexity" evidence="10">
    <location>
        <begin position="517"/>
        <end position="526"/>
    </location>
</feature>
<feature type="active site" description="Charge relay system" evidence="8">
    <location>
        <position position="723"/>
    </location>
</feature>
<name>A0A2T2WI59_9FIRM</name>
<keyword evidence="4 7" id="KW-0645">Protease</keyword>
<dbReference type="SUPFAM" id="SSF52096">
    <property type="entry name" value="ClpP/crotonase"/>
    <property type="match status" value="1"/>
</dbReference>
<dbReference type="GO" id="GO:0005737">
    <property type="term" value="C:cytoplasm"/>
    <property type="evidence" value="ECO:0007669"/>
    <property type="project" value="UniProtKB-SubCell"/>
</dbReference>
<dbReference type="Gene3D" id="2.120.10.60">
    <property type="entry name" value="Tricorn protease N-terminal domain"/>
    <property type="match status" value="1"/>
</dbReference>
<dbReference type="AlphaFoldDB" id="A0A2T2WI59"/>
<evidence type="ECO:0000256" key="2">
    <source>
        <dbReference type="ARBA" id="ARBA00008524"/>
    </source>
</evidence>
<dbReference type="InterPro" id="IPR036034">
    <property type="entry name" value="PDZ_sf"/>
</dbReference>
<dbReference type="EMBL" id="PXYV01000025">
    <property type="protein sequence ID" value="PSR21919.1"/>
    <property type="molecule type" value="Genomic_DNA"/>
</dbReference>
<dbReference type="EC" id="3.4.21.-" evidence="7"/>
<dbReference type="InterPro" id="IPR005151">
    <property type="entry name" value="Tail-specific_protease"/>
</dbReference>
<dbReference type="Pfam" id="PF26550">
    <property type="entry name" value="Tricorn_2nd"/>
    <property type="match status" value="1"/>
</dbReference>
<dbReference type="InterPro" id="IPR015943">
    <property type="entry name" value="WD40/YVTN_repeat-like_dom_sf"/>
</dbReference>
<reference evidence="12 13" key="1">
    <citation type="journal article" date="2014" name="BMC Genomics">
        <title>Comparison of environmental and isolate Sulfobacillus genomes reveals diverse carbon, sulfur, nitrogen, and hydrogen metabolisms.</title>
        <authorList>
            <person name="Justice N.B."/>
            <person name="Norman A."/>
            <person name="Brown C.T."/>
            <person name="Singh A."/>
            <person name="Thomas B.C."/>
            <person name="Banfield J.F."/>
        </authorList>
    </citation>
    <scope>NUCLEOTIDE SEQUENCE [LARGE SCALE GENOMIC DNA]</scope>
    <source>
        <strain evidence="12">AMDSBA3</strain>
    </source>
</reference>
<feature type="region of interest" description="Disordered" evidence="10">
    <location>
        <begin position="507"/>
        <end position="526"/>
    </location>
</feature>
<dbReference type="PIRSF" id="PIRSF036421">
    <property type="entry name" value="Tricorn_protease"/>
    <property type="match status" value="1"/>
</dbReference>
<gene>
    <name evidence="12" type="ORF">C7B45_09055</name>
</gene>
<dbReference type="SMART" id="SM00245">
    <property type="entry name" value="TSPc"/>
    <property type="match status" value="1"/>
</dbReference>
<evidence type="ECO:0000256" key="5">
    <source>
        <dbReference type="ARBA" id="ARBA00022801"/>
    </source>
</evidence>
<evidence type="ECO:0000256" key="3">
    <source>
        <dbReference type="ARBA" id="ARBA00022490"/>
    </source>
</evidence>
<evidence type="ECO:0000256" key="4">
    <source>
        <dbReference type="ARBA" id="ARBA00022670"/>
    </source>
</evidence>
<dbReference type="PANTHER" id="PTHR43253">
    <property type="entry name" value="TRICORN PROTEASE HOMOLOG 2-RELATED"/>
    <property type="match status" value="1"/>
</dbReference>
<evidence type="ECO:0000259" key="11">
    <source>
        <dbReference type="PROSITE" id="PS50106"/>
    </source>
</evidence>
<comment type="caution">
    <text evidence="12">The sequence shown here is derived from an EMBL/GenBank/DDBJ whole genome shotgun (WGS) entry which is preliminary data.</text>
</comment>
<evidence type="ECO:0000256" key="1">
    <source>
        <dbReference type="ARBA" id="ARBA00004496"/>
    </source>
</evidence>
<dbReference type="GO" id="GO:0006508">
    <property type="term" value="P:proteolysis"/>
    <property type="evidence" value="ECO:0007669"/>
    <property type="project" value="UniProtKB-UniRule"/>
</dbReference>
<keyword evidence="3 7" id="KW-0963">Cytoplasm</keyword>
<evidence type="ECO:0000313" key="12">
    <source>
        <dbReference type="EMBL" id="PSR21919.1"/>
    </source>
</evidence>
<dbReference type="Gene3D" id="2.30.42.10">
    <property type="match status" value="1"/>
</dbReference>
<dbReference type="InterPro" id="IPR029414">
    <property type="entry name" value="Tricorn_PDZ"/>
</dbReference>
<comment type="function">
    <text evidence="7">Degrades oligopeptides.</text>
</comment>
<comment type="subcellular location">
    <subcellularLocation>
        <location evidence="1 7">Cytoplasm</location>
    </subcellularLocation>
</comment>
<dbReference type="Proteomes" id="UP000241848">
    <property type="component" value="Unassembled WGS sequence"/>
</dbReference>
<accession>A0A2T2WI59</accession>
<dbReference type="InterPro" id="IPR029045">
    <property type="entry name" value="ClpP/crotonase-like_dom_sf"/>
</dbReference>
<dbReference type="GO" id="GO:0008236">
    <property type="term" value="F:serine-type peptidase activity"/>
    <property type="evidence" value="ECO:0007669"/>
    <property type="project" value="UniProtKB-UniRule"/>
</dbReference>
<dbReference type="Pfam" id="PF03572">
    <property type="entry name" value="Peptidase_S41"/>
    <property type="match status" value="1"/>
</dbReference>